<dbReference type="RefSeq" id="WP_142455336.1">
    <property type="nucleotide sequence ID" value="NZ_FXTP01000013.1"/>
</dbReference>
<accession>A0A521EQ73</accession>
<evidence type="ECO:0000313" key="2">
    <source>
        <dbReference type="EMBL" id="SMO86052.1"/>
    </source>
</evidence>
<evidence type="ECO:0000313" key="3">
    <source>
        <dbReference type="Proteomes" id="UP000317557"/>
    </source>
</evidence>
<keyword evidence="3" id="KW-1185">Reference proteome</keyword>
<evidence type="ECO:0000256" key="1">
    <source>
        <dbReference type="SAM" id="Phobius"/>
    </source>
</evidence>
<sequence length="187" mass="20507">MHTDENKAIRYLMKEMDPSEVMEFEKKIREDEDLLIEVESLRATQRKLSGLPKKNPPKHITKKIASEAKQLQSQKVRKSKTITLLAKRGVAAAVLLAAFYGGFQYYEGTSGSATSQEAVPASATTAGSVTPWVDRNEVLRFNGTETTEASAEMQQELNRSFEKLQLVNDPGSVNGTGSGILLTGSTN</sequence>
<name>A0A521EQ73_9BACT</name>
<evidence type="ECO:0008006" key="4">
    <source>
        <dbReference type="Google" id="ProtNLM"/>
    </source>
</evidence>
<organism evidence="2 3">
    <name type="scientific">Gracilimonas mengyeensis</name>
    <dbReference type="NCBI Taxonomy" id="1302730"/>
    <lineage>
        <taxon>Bacteria</taxon>
        <taxon>Pseudomonadati</taxon>
        <taxon>Balneolota</taxon>
        <taxon>Balneolia</taxon>
        <taxon>Balneolales</taxon>
        <taxon>Balneolaceae</taxon>
        <taxon>Gracilimonas</taxon>
    </lineage>
</organism>
<gene>
    <name evidence="2" type="ORF">SAMN06265219_11334</name>
</gene>
<dbReference type="AlphaFoldDB" id="A0A521EQ73"/>
<dbReference type="Proteomes" id="UP000317557">
    <property type="component" value="Unassembled WGS sequence"/>
</dbReference>
<keyword evidence="1" id="KW-1133">Transmembrane helix</keyword>
<keyword evidence="1" id="KW-0472">Membrane</keyword>
<dbReference type="OrthoDB" id="1524759at2"/>
<reference evidence="2 3" key="1">
    <citation type="submission" date="2017-05" db="EMBL/GenBank/DDBJ databases">
        <authorList>
            <person name="Varghese N."/>
            <person name="Submissions S."/>
        </authorList>
    </citation>
    <scope>NUCLEOTIDE SEQUENCE [LARGE SCALE GENOMIC DNA]</scope>
    <source>
        <strain evidence="2 3">DSM 21985</strain>
    </source>
</reference>
<protein>
    <recommendedName>
        <fullName evidence="4">Anti sigma-E protein RseA, N-terminal domain</fullName>
    </recommendedName>
</protein>
<feature type="transmembrane region" description="Helical" evidence="1">
    <location>
        <begin position="85"/>
        <end position="106"/>
    </location>
</feature>
<keyword evidence="1" id="KW-0812">Transmembrane</keyword>
<dbReference type="EMBL" id="FXTP01000013">
    <property type="protein sequence ID" value="SMO86052.1"/>
    <property type="molecule type" value="Genomic_DNA"/>
</dbReference>
<proteinExistence type="predicted"/>